<evidence type="ECO:0000256" key="5">
    <source>
        <dbReference type="ARBA" id="ARBA00022989"/>
    </source>
</evidence>
<evidence type="ECO:0000256" key="7">
    <source>
        <dbReference type="SAM" id="Phobius"/>
    </source>
</evidence>
<comment type="subcellular location">
    <subcellularLocation>
        <location evidence="1">Cell membrane</location>
        <topology evidence="1">Multi-pass membrane protein</topology>
    </subcellularLocation>
</comment>
<proteinExistence type="inferred from homology"/>
<name>A0A5B7ZT45_9GAMM</name>
<dbReference type="Pfam" id="PF07681">
    <property type="entry name" value="DoxX"/>
    <property type="match status" value="1"/>
</dbReference>
<feature type="transmembrane region" description="Helical" evidence="7">
    <location>
        <begin position="12"/>
        <end position="32"/>
    </location>
</feature>
<dbReference type="RefSeq" id="WP_139717252.1">
    <property type="nucleotide sequence ID" value="NZ_CP040871.1"/>
</dbReference>
<feature type="transmembrane region" description="Helical" evidence="7">
    <location>
        <begin position="111"/>
        <end position="131"/>
    </location>
</feature>
<evidence type="ECO:0000256" key="1">
    <source>
        <dbReference type="ARBA" id="ARBA00004651"/>
    </source>
</evidence>
<keyword evidence="6 7" id="KW-0472">Membrane</keyword>
<keyword evidence="9" id="KW-1185">Reference proteome</keyword>
<evidence type="ECO:0000256" key="3">
    <source>
        <dbReference type="ARBA" id="ARBA00022475"/>
    </source>
</evidence>
<dbReference type="InterPro" id="IPR051907">
    <property type="entry name" value="DoxX-like_oxidoreductase"/>
</dbReference>
<accession>A0A5B7ZT45</accession>
<gene>
    <name evidence="8" type="ORF">FHQ07_12740</name>
</gene>
<keyword evidence="4 7" id="KW-0812">Transmembrane</keyword>
<keyword evidence="3" id="KW-1003">Cell membrane</keyword>
<dbReference type="GO" id="GO:0005886">
    <property type="term" value="C:plasma membrane"/>
    <property type="evidence" value="ECO:0007669"/>
    <property type="project" value="UniProtKB-SubCell"/>
</dbReference>
<dbReference type="PANTHER" id="PTHR33452:SF1">
    <property type="entry name" value="INNER MEMBRANE PROTEIN YPHA-RELATED"/>
    <property type="match status" value="1"/>
</dbReference>
<dbReference type="OrthoDB" id="8778559at2"/>
<dbReference type="KEGG" id="thes:FHQ07_12740"/>
<evidence type="ECO:0000256" key="6">
    <source>
        <dbReference type="ARBA" id="ARBA00023136"/>
    </source>
</evidence>
<sequence>MNSSEARQPANDWPLFGFRLLVALLIGVHGWYRLLHDGSPVFGEWLAGEGVPLPYVVAWGVTCAEILGSACLALGLCVRPFAALFMAVYSMGIVLVHAPEGWFVVGAGRNGMEYSVLLIGSLAVLALRVRAPLWRALPPR</sequence>
<dbReference type="AlphaFoldDB" id="A0A5B7ZT45"/>
<feature type="transmembrane region" description="Helical" evidence="7">
    <location>
        <begin position="81"/>
        <end position="99"/>
    </location>
</feature>
<evidence type="ECO:0000256" key="2">
    <source>
        <dbReference type="ARBA" id="ARBA00006679"/>
    </source>
</evidence>
<dbReference type="Proteomes" id="UP000308149">
    <property type="component" value="Chromosome"/>
</dbReference>
<protein>
    <submittedName>
        <fullName evidence="8">DoxX family protein</fullName>
    </submittedName>
</protein>
<keyword evidence="5 7" id="KW-1133">Transmembrane helix</keyword>
<evidence type="ECO:0000313" key="8">
    <source>
        <dbReference type="EMBL" id="QDA58108.1"/>
    </source>
</evidence>
<dbReference type="EMBL" id="CP040871">
    <property type="protein sequence ID" value="QDA58108.1"/>
    <property type="molecule type" value="Genomic_DNA"/>
</dbReference>
<evidence type="ECO:0000313" key="9">
    <source>
        <dbReference type="Proteomes" id="UP000308149"/>
    </source>
</evidence>
<evidence type="ECO:0000256" key="4">
    <source>
        <dbReference type="ARBA" id="ARBA00022692"/>
    </source>
</evidence>
<comment type="similarity">
    <text evidence="2">Belongs to the DoxX family.</text>
</comment>
<organism evidence="8 9">
    <name type="scientific">Thermomonas aquatica</name>
    <dbReference type="NCBI Taxonomy" id="2202149"/>
    <lineage>
        <taxon>Bacteria</taxon>
        <taxon>Pseudomonadati</taxon>
        <taxon>Pseudomonadota</taxon>
        <taxon>Gammaproteobacteria</taxon>
        <taxon>Lysobacterales</taxon>
        <taxon>Lysobacteraceae</taxon>
        <taxon>Thermomonas</taxon>
    </lineage>
</organism>
<dbReference type="PANTHER" id="PTHR33452">
    <property type="entry name" value="OXIDOREDUCTASE CATD-RELATED"/>
    <property type="match status" value="1"/>
</dbReference>
<feature type="transmembrane region" description="Helical" evidence="7">
    <location>
        <begin position="52"/>
        <end position="74"/>
    </location>
</feature>
<dbReference type="InterPro" id="IPR032808">
    <property type="entry name" value="DoxX"/>
</dbReference>
<reference evidence="8 9" key="1">
    <citation type="submission" date="2019-06" db="EMBL/GenBank/DDBJ databases">
        <title>Thermomonas aquatica sp. nov., isolated from an industrial wastewater treatment plant.</title>
        <authorList>
            <person name="Jeon J.H."/>
            <person name="Park D.-S."/>
        </authorList>
    </citation>
    <scope>NUCLEOTIDE SEQUENCE [LARGE SCALE GENOMIC DNA]</scope>
    <source>
        <strain evidence="8 9">SY21</strain>
    </source>
</reference>